<sequence>MKNLFAVIIFIAVAMSVVNLISRKFRISERYDRAPRELSAWKSLDKGIDPTKGKKK</sequence>
<evidence type="ECO:0000313" key="1">
    <source>
        <dbReference type="EMBL" id="CAB4866317.1"/>
    </source>
</evidence>
<dbReference type="EMBL" id="CAFBLW010000002">
    <property type="protein sequence ID" value="CAB4866317.1"/>
    <property type="molecule type" value="Genomic_DNA"/>
</dbReference>
<dbReference type="AlphaFoldDB" id="A0A6J7D654"/>
<gene>
    <name evidence="1" type="ORF">UFOPK3461_00068</name>
</gene>
<organism evidence="1">
    <name type="scientific">freshwater metagenome</name>
    <dbReference type="NCBI Taxonomy" id="449393"/>
    <lineage>
        <taxon>unclassified sequences</taxon>
        <taxon>metagenomes</taxon>
        <taxon>ecological metagenomes</taxon>
    </lineage>
</organism>
<protein>
    <submittedName>
        <fullName evidence="1">Unannotated protein</fullName>
    </submittedName>
</protein>
<name>A0A6J7D654_9ZZZZ</name>
<accession>A0A6J7D654</accession>
<proteinExistence type="predicted"/>
<reference evidence="1" key="1">
    <citation type="submission" date="2020-05" db="EMBL/GenBank/DDBJ databases">
        <authorList>
            <person name="Chiriac C."/>
            <person name="Salcher M."/>
            <person name="Ghai R."/>
            <person name="Kavagutti S V."/>
        </authorList>
    </citation>
    <scope>NUCLEOTIDE SEQUENCE</scope>
</reference>